<evidence type="ECO:0000313" key="2">
    <source>
        <dbReference type="EMBL" id="MFD1103673.1"/>
    </source>
</evidence>
<dbReference type="RefSeq" id="WP_380908661.1">
    <property type="nucleotide sequence ID" value="NZ_JBHTLS010000009.1"/>
</dbReference>
<reference evidence="3" key="1">
    <citation type="journal article" date="2019" name="Int. J. Syst. Evol. Microbiol.">
        <title>The Global Catalogue of Microorganisms (GCM) 10K type strain sequencing project: providing services to taxonomists for standard genome sequencing and annotation.</title>
        <authorList>
            <consortium name="The Broad Institute Genomics Platform"/>
            <consortium name="The Broad Institute Genome Sequencing Center for Infectious Disease"/>
            <person name="Wu L."/>
            <person name="Ma J."/>
        </authorList>
    </citation>
    <scope>NUCLEOTIDE SEQUENCE [LARGE SCALE GENOMIC DNA]</scope>
    <source>
        <strain evidence="3">CCUG 54329</strain>
    </source>
</reference>
<keyword evidence="3" id="KW-1185">Reference proteome</keyword>
<dbReference type="Proteomes" id="UP001597203">
    <property type="component" value="Unassembled WGS sequence"/>
</dbReference>
<gene>
    <name evidence="2" type="ORF">ACFQ24_01910</name>
</gene>
<name>A0ABW3NWM0_9SPHN</name>
<organism evidence="2 3">
    <name type="scientific">Sphingobium olei</name>
    <dbReference type="NCBI Taxonomy" id="420955"/>
    <lineage>
        <taxon>Bacteria</taxon>
        <taxon>Pseudomonadati</taxon>
        <taxon>Pseudomonadota</taxon>
        <taxon>Alphaproteobacteria</taxon>
        <taxon>Sphingomonadales</taxon>
        <taxon>Sphingomonadaceae</taxon>
        <taxon>Sphingobium</taxon>
    </lineage>
</organism>
<comment type="caution">
    <text evidence="2">The sequence shown here is derived from an EMBL/GenBank/DDBJ whole genome shotgun (WGS) entry which is preliminary data.</text>
</comment>
<feature type="region of interest" description="Disordered" evidence="1">
    <location>
        <begin position="1"/>
        <end position="45"/>
    </location>
</feature>
<sequence>MPDLLSTDNVANDPVVQGKGKPARVAKASKGGASATGSARKRGSGQAELKYGGALTSALAQALALEPQTKTKDQLAASVLADVIAAMNAFPGVKLKKLWPLLKELGAENDGATFRRALVRALKEEAERQPVIALSLQTRAPRVDEATRKSAKPDVAAAKQPVEPAATSGTSTIEQELRGLRAPGF</sequence>
<dbReference type="EMBL" id="JBHTLS010000009">
    <property type="protein sequence ID" value="MFD1103673.1"/>
    <property type="molecule type" value="Genomic_DNA"/>
</dbReference>
<protein>
    <submittedName>
        <fullName evidence="2">Uncharacterized protein</fullName>
    </submittedName>
</protein>
<evidence type="ECO:0000256" key="1">
    <source>
        <dbReference type="SAM" id="MobiDB-lite"/>
    </source>
</evidence>
<accession>A0ABW3NWM0</accession>
<evidence type="ECO:0000313" key="3">
    <source>
        <dbReference type="Proteomes" id="UP001597203"/>
    </source>
</evidence>
<feature type="region of interest" description="Disordered" evidence="1">
    <location>
        <begin position="140"/>
        <end position="185"/>
    </location>
</feature>
<feature type="compositionally biased region" description="Polar residues" evidence="1">
    <location>
        <begin position="1"/>
        <end position="10"/>
    </location>
</feature>
<feature type="compositionally biased region" description="Low complexity" evidence="1">
    <location>
        <begin position="23"/>
        <end position="38"/>
    </location>
</feature>
<proteinExistence type="predicted"/>
<feature type="compositionally biased region" description="Basic and acidic residues" evidence="1">
    <location>
        <begin position="141"/>
        <end position="152"/>
    </location>
</feature>